<gene>
    <name evidence="2" type="ORF">FKV24_011585</name>
</gene>
<evidence type="ECO:0000313" key="3">
    <source>
        <dbReference type="Proteomes" id="UP000320431"/>
    </source>
</evidence>
<evidence type="ECO:0000259" key="1">
    <source>
        <dbReference type="Pfam" id="PF22341"/>
    </source>
</evidence>
<name>A0A508AUU5_9GAMM</name>
<feature type="domain" description="Type II secretion system protein E N1E" evidence="1">
    <location>
        <begin position="11"/>
        <end position="58"/>
    </location>
</feature>
<dbReference type="SUPFAM" id="SSF160246">
    <property type="entry name" value="EspE N-terminal domain-like"/>
    <property type="match status" value="1"/>
</dbReference>
<comment type="caution">
    <text evidence="2">The sequence shown here is derived from an EMBL/GenBank/DDBJ whole genome shotgun (WGS) entry which is preliminary data.</text>
</comment>
<dbReference type="AlphaFoldDB" id="A0A508AUU5"/>
<accession>A0A508AUU5</accession>
<dbReference type="Pfam" id="PF22341">
    <property type="entry name" value="GSPE_N1E"/>
    <property type="match status" value="1"/>
</dbReference>
<dbReference type="Proteomes" id="UP000320431">
    <property type="component" value="Unassembled WGS sequence"/>
</dbReference>
<reference evidence="2 3" key="1">
    <citation type="submission" date="2019-10" db="EMBL/GenBank/DDBJ databases">
        <title>Lysobacter alkalisoli sp. nov., isolated from saline-alkaline soil.</title>
        <authorList>
            <person name="Sun J.-Q."/>
        </authorList>
    </citation>
    <scope>NUCLEOTIDE SEQUENCE [LARGE SCALE GENOMIC DNA]</scope>
    <source>
        <strain evidence="2 3">KCTC 42381</strain>
    </source>
</reference>
<dbReference type="InterPro" id="IPR037257">
    <property type="entry name" value="T2SS_E_N_sf"/>
</dbReference>
<protein>
    <submittedName>
        <fullName evidence="2">Type II secretion system protein GspE</fullName>
    </submittedName>
</protein>
<sequence length="58" mass="5987">MTPSAPAPAALPYAFAKAHGVVLLGGDGTQAHVGLREGADARALLEVRRALARPLRVE</sequence>
<dbReference type="InterPro" id="IPR054757">
    <property type="entry name" value="GSPE_N1E"/>
</dbReference>
<organism evidence="2 3">
    <name type="scientific">Marilutibacter maris</name>
    <dbReference type="NCBI Taxonomy" id="1605891"/>
    <lineage>
        <taxon>Bacteria</taxon>
        <taxon>Pseudomonadati</taxon>
        <taxon>Pseudomonadota</taxon>
        <taxon>Gammaproteobacteria</taxon>
        <taxon>Lysobacterales</taxon>
        <taxon>Lysobacteraceae</taxon>
        <taxon>Marilutibacter</taxon>
    </lineage>
</organism>
<dbReference type="EMBL" id="VICD02000201">
    <property type="protein sequence ID" value="KAB8181563.1"/>
    <property type="molecule type" value="Genomic_DNA"/>
</dbReference>
<dbReference type="Gene3D" id="3.30.300.160">
    <property type="entry name" value="Type II secretion system, protein E, N-terminal domain"/>
    <property type="match status" value="1"/>
</dbReference>
<evidence type="ECO:0000313" key="2">
    <source>
        <dbReference type="EMBL" id="KAB8181563.1"/>
    </source>
</evidence>
<proteinExistence type="predicted"/>
<feature type="non-terminal residue" evidence="2">
    <location>
        <position position="58"/>
    </location>
</feature>